<evidence type="ECO:0000313" key="2">
    <source>
        <dbReference type="EMBL" id="CAD8323390.1"/>
    </source>
</evidence>
<dbReference type="AlphaFoldDB" id="A0A7R9ZFJ2"/>
<gene>
    <name evidence="2" type="ORF">TDUB1175_LOCUS21808</name>
</gene>
<sequence>MTSKHYSLNTSVPKRTAAPFPSNSAVFIAGGSVVALVAKRKQPRMNLRDISLLTGSIAGPSSILRENSLAFWRLAQSQVKISMLSACRCLVPGCLGVVLGNQVATNFILDTDDE</sequence>
<keyword evidence="1" id="KW-1133">Transmembrane helix</keyword>
<name>A0A7R9ZFJ2_9STRA</name>
<proteinExistence type="predicted"/>
<feature type="transmembrane region" description="Helical" evidence="1">
    <location>
        <begin position="20"/>
        <end position="38"/>
    </location>
</feature>
<keyword evidence="1" id="KW-0472">Membrane</keyword>
<reference evidence="2" key="1">
    <citation type="submission" date="2021-01" db="EMBL/GenBank/DDBJ databases">
        <authorList>
            <person name="Corre E."/>
            <person name="Pelletier E."/>
            <person name="Niang G."/>
            <person name="Scheremetjew M."/>
            <person name="Finn R."/>
            <person name="Kale V."/>
            <person name="Holt S."/>
            <person name="Cochrane G."/>
            <person name="Meng A."/>
            <person name="Brown T."/>
            <person name="Cohen L."/>
        </authorList>
    </citation>
    <scope>NUCLEOTIDE SEQUENCE</scope>
    <source>
        <strain evidence="2">CCMP147</strain>
    </source>
</reference>
<organism evidence="2">
    <name type="scientific">Pseudictyota dubia</name>
    <dbReference type="NCBI Taxonomy" id="2749911"/>
    <lineage>
        <taxon>Eukaryota</taxon>
        <taxon>Sar</taxon>
        <taxon>Stramenopiles</taxon>
        <taxon>Ochrophyta</taxon>
        <taxon>Bacillariophyta</taxon>
        <taxon>Mediophyceae</taxon>
        <taxon>Biddulphiophycidae</taxon>
        <taxon>Eupodiscales</taxon>
        <taxon>Odontellaceae</taxon>
        <taxon>Pseudictyota</taxon>
    </lineage>
</organism>
<protein>
    <submittedName>
        <fullName evidence="2">Uncharacterized protein</fullName>
    </submittedName>
</protein>
<accession>A0A7R9ZFJ2</accession>
<evidence type="ECO:0000256" key="1">
    <source>
        <dbReference type="SAM" id="Phobius"/>
    </source>
</evidence>
<dbReference type="EMBL" id="HBED01043385">
    <property type="protein sequence ID" value="CAD8323390.1"/>
    <property type="molecule type" value="Transcribed_RNA"/>
</dbReference>
<keyword evidence="1" id="KW-0812">Transmembrane</keyword>